<keyword evidence="3" id="KW-1185">Reference proteome</keyword>
<name>A0ABY2QJ25_9SPHN</name>
<feature type="chain" id="PRO_5047507954" evidence="1">
    <location>
        <begin position="24"/>
        <end position="180"/>
    </location>
</feature>
<evidence type="ECO:0000313" key="2">
    <source>
        <dbReference type="EMBL" id="THG40525.1"/>
    </source>
</evidence>
<protein>
    <submittedName>
        <fullName evidence="2">Uncharacterized protein</fullName>
    </submittedName>
</protein>
<gene>
    <name evidence="2" type="ORF">E5988_06780</name>
</gene>
<dbReference type="Proteomes" id="UP000308038">
    <property type="component" value="Unassembled WGS sequence"/>
</dbReference>
<accession>A0ABY2QJ25</accession>
<comment type="caution">
    <text evidence="2">The sequence shown here is derived from an EMBL/GenBank/DDBJ whole genome shotgun (WGS) entry which is preliminary data.</text>
</comment>
<reference evidence="2 3" key="1">
    <citation type="submission" date="2019-04" db="EMBL/GenBank/DDBJ databases">
        <title>Microbes associate with the intestines of laboratory mice.</title>
        <authorList>
            <person name="Navarre W."/>
            <person name="Wong E."/>
            <person name="Huang K.C."/>
            <person name="Tropini C."/>
            <person name="Ng K."/>
            <person name="Yu B."/>
        </authorList>
    </citation>
    <scope>NUCLEOTIDE SEQUENCE [LARGE SCALE GENOMIC DNA]</scope>
    <source>
        <strain evidence="2 3">NM83_B4-11</strain>
    </source>
</reference>
<keyword evidence="1" id="KW-0732">Signal</keyword>
<dbReference type="EMBL" id="SSTI01000004">
    <property type="protein sequence ID" value="THG40525.1"/>
    <property type="molecule type" value="Genomic_DNA"/>
</dbReference>
<feature type="signal peptide" evidence="1">
    <location>
        <begin position="1"/>
        <end position="23"/>
    </location>
</feature>
<evidence type="ECO:0000256" key="1">
    <source>
        <dbReference type="SAM" id="SignalP"/>
    </source>
</evidence>
<evidence type="ECO:0000313" key="3">
    <source>
        <dbReference type="Proteomes" id="UP000308038"/>
    </source>
</evidence>
<organism evidence="2 3">
    <name type="scientific">Sphingomonas olei</name>
    <dbReference type="NCBI Taxonomy" id="1886787"/>
    <lineage>
        <taxon>Bacteria</taxon>
        <taxon>Pseudomonadati</taxon>
        <taxon>Pseudomonadota</taxon>
        <taxon>Alphaproteobacteria</taxon>
        <taxon>Sphingomonadales</taxon>
        <taxon>Sphingomonadaceae</taxon>
        <taxon>Sphingomonas</taxon>
    </lineage>
</organism>
<dbReference type="RefSeq" id="WP_136451194.1">
    <property type="nucleotide sequence ID" value="NZ_SSTI01000004.1"/>
</dbReference>
<sequence>MRRFSYLCAATLAAVAVPTTALAQTPCLNAAEAEAVAAVTFPDIILETGRVCTALPATSIVRRTSGPFLARYQAEADRAWPTARQAIAKLSDPRVSMLLLQSDYARPLITSLIAPMVVGQIQQSDCGTIDRIVTLLEPLPARNTAGIVVATIQHLKAEKARGTASVANVPDLPVCTAAKR</sequence>
<proteinExistence type="predicted"/>